<dbReference type="InterPro" id="IPR023214">
    <property type="entry name" value="HAD_sf"/>
</dbReference>
<dbReference type="Proteomes" id="UP001156601">
    <property type="component" value="Unassembled WGS sequence"/>
</dbReference>
<dbReference type="NCBIfam" id="TIGR01484">
    <property type="entry name" value="HAD-SF-IIB"/>
    <property type="match status" value="1"/>
</dbReference>
<dbReference type="InterPro" id="IPR000150">
    <property type="entry name" value="Cof"/>
</dbReference>
<dbReference type="PROSITE" id="PS01228">
    <property type="entry name" value="COF_1"/>
    <property type="match status" value="1"/>
</dbReference>
<gene>
    <name evidence="1" type="ORF">GCM10007852_14840</name>
</gene>
<dbReference type="Gene3D" id="3.40.50.1000">
    <property type="entry name" value="HAD superfamily/HAD-like"/>
    <property type="match status" value="1"/>
</dbReference>
<reference evidence="1" key="1">
    <citation type="journal article" date="2014" name="Int. J. Syst. Evol. Microbiol.">
        <title>Complete genome sequence of Corynebacterium casei LMG S-19264T (=DSM 44701T), isolated from a smear-ripened cheese.</title>
        <authorList>
            <consortium name="US DOE Joint Genome Institute (JGI-PGF)"/>
            <person name="Walter F."/>
            <person name="Albersmeier A."/>
            <person name="Kalinowski J."/>
            <person name="Ruckert C."/>
        </authorList>
    </citation>
    <scope>NUCLEOTIDE SEQUENCE</scope>
    <source>
        <strain evidence="1">NBRC 110023</strain>
    </source>
</reference>
<reference evidence="1" key="2">
    <citation type="submission" date="2023-01" db="EMBL/GenBank/DDBJ databases">
        <title>Draft genome sequence of Agaribacter marinus strain NBRC 110023.</title>
        <authorList>
            <person name="Sun Q."/>
            <person name="Mori K."/>
        </authorList>
    </citation>
    <scope>NUCLEOTIDE SEQUENCE</scope>
    <source>
        <strain evidence="1">NBRC 110023</strain>
    </source>
</reference>
<dbReference type="GO" id="GO:0016791">
    <property type="term" value="F:phosphatase activity"/>
    <property type="evidence" value="ECO:0007669"/>
    <property type="project" value="TreeGrafter"/>
</dbReference>
<protein>
    <submittedName>
        <fullName evidence="1">Phosphatase</fullName>
    </submittedName>
</protein>
<dbReference type="Pfam" id="PF08282">
    <property type="entry name" value="Hydrolase_3"/>
    <property type="match status" value="1"/>
</dbReference>
<dbReference type="RefSeq" id="WP_284216870.1">
    <property type="nucleotide sequence ID" value="NZ_BSOT01000005.1"/>
</dbReference>
<dbReference type="InterPro" id="IPR006379">
    <property type="entry name" value="HAD-SF_hydro_IIB"/>
</dbReference>
<dbReference type="PROSITE" id="PS01229">
    <property type="entry name" value="COF_2"/>
    <property type="match status" value="1"/>
</dbReference>
<dbReference type="NCBIfam" id="TIGR00099">
    <property type="entry name" value="Cof-subfamily"/>
    <property type="match status" value="1"/>
</dbReference>
<evidence type="ECO:0000313" key="2">
    <source>
        <dbReference type="Proteomes" id="UP001156601"/>
    </source>
</evidence>
<dbReference type="Gene3D" id="3.30.1240.10">
    <property type="match status" value="1"/>
</dbReference>
<dbReference type="PANTHER" id="PTHR10000">
    <property type="entry name" value="PHOSPHOSERINE PHOSPHATASE"/>
    <property type="match status" value="1"/>
</dbReference>
<dbReference type="InterPro" id="IPR036412">
    <property type="entry name" value="HAD-like_sf"/>
</dbReference>
<dbReference type="PANTHER" id="PTHR10000:SF8">
    <property type="entry name" value="HAD SUPERFAMILY HYDROLASE-LIKE, TYPE 3"/>
    <property type="match status" value="1"/>
</dbReference>
<organism evidence="1 2">
    <name type="scientific">Agaribacter marinus</name>
    <dbReference type="NCBI Taxonomy" id="1431249"/>
    <lineage>
        <taxon>Bacteria</taxon>
        <taxon>Pseudomonadati</taxon>
        <taxon>Pseudomonadota</taxon>
        <taxon>Gammaproteobacteria</taxon>
        <taxon>Alteromonadales</taxon>
        <taxon>Alteromonadaceae</taxon>
        <taxon>Agaribacter</taxon>
    </lineage>
</organism>
<evidence type="ECO:0000313" key="1">
    <source>
        <dbReference type="EMBL" id="GLR70576.1"/>
    </source>
</evidence>
<sequence>MDLIFFDLDGTLLNKSSEISPLTKETLMLLSDTGIAHTVATGRTMLSAQRIIGGYNFSLPHIYSNGVTVWDPNSRTMTLENILEWNEVSTILSHAHAENVTPFVHSVEEQNDREVHVIYHSTPKYAIENDLLENYYAQTDAMLLPLSSLPTQARITNVSMIGDEKITHKIWEQLNKQKSLIAYCGPAIEGNGNSWLDVHHRLANKGSAVQNLKIQLGASNVICFGDGDNDLSMFELADESYAMNNAKDIVKQSATDVIGHHHEDGVAHFLRERFSL</sequence>
<comment type="caution">
    <text evidence="1">The sequence shown here is derived from an EMBL/GenBank/DDBJ whole genome shotgun (WGS) entry which is preliminary data.</text>
</comment>
<dbReference type="GO" id="GO:0005829">
    <property type="term" value="C:cytosol"/>
    <property type="evidence" value="ECO:0007669"/>
    <property type="project" value="TreeGrafter"/>
</dbReference>
<dbReference type="GO" id="GO:0000287">
    <property type="term" value="F:magnesium ion binding"/>
    <property type="evidence" value="ECO:0007669"/>
    <property type="project" value="TreeGrafter"/>
</dbReference>
<keyword evidence="2" id="KW-1185">Reference proteome</keyword>
<dbReference type="SUPFAM" id="SSF56784">
    <property type="entry name" value="HAD-like"/>
    <property type="match status" value="1"/>
</dbReference>
<name>A0AA37WGT4_9ALTE</name>
<proteinExistence type="predicted"/>
<dbReference type="AlphaFoldDB" id="A0AA37WGT4"/>
<dbReference type="EMBL" id="BSOT01000005">
    <property type="protein sequence ID" value="GLR70576.1"/>
    <property type="molecule type" value="Genomic_DNA"/>
</dbReference>
<accession>A0AA37WGT4</accession>